<comment type="caution">
    <text evidence="2">The sequence shown here is derived from an EMBL/GenBank/DDBJ whole genome shotgun (WGS) entry which is preliminary data.</text>
</comment>
<reference evidence="2" key="1">
    <citation type="submission" date="2021-06" db="EMBL/GenBank/DDBJ databases">
        <authorList>
            <person name="Kallberg Y."/>
            <person name="Tangrot J."/>
            <person name="Rosling A."/>
        </authorList>
    </citation>
    <scope>NUCLEOTIDE SEQUENCE</scope>
    <source>
        <strain evidence="2">UK204</strain>
    </source>
</reference>
<feature type="region of interest" description="Disordered" evidence="1">
    <location>
        <begin position="71"/>
        <end position="112"/>
    </location>
</feature>
<dbReference type="OrthoDB" id="2348535at2759"/>
<keyword evidence="3" id="KW-1185">Reference proteome</keyword>
<dbReference type="EMBL" id="CAJVPQ010019353">
    <property type="protein sequence ID" value="CAG8753780.1"/>
    <property type="molecule type" value="Genomic_DNA"/>
</dbReference>
<name>A0A9N9NQ92_9GLOM</name>
<feature type="compositionally biased region" description="Basic and acidic residues" evidence="1">
    <location>
        <begin position="88"/>
        <end position="111"/>
    </location>
</feature>
<evidence type="ECO:0000256" key="1">
    <source>
        <dbReference type="SAM" id="MobiDB-lite"/>
    </source>
</evidence>
<evidence type="ECO:0000313" key="3">
    <source>
        <dbReference type="Proteomes" id="UP000789570"/>
    </source>
</evidence>
<dbReference type="Proteomes" id="UP000789570">
    <property type="component" value="Unassembled WGS sequence"/>
</dbReference>
<evidence type="ECO:0000313" key="2">
    <source>
        <dbReference type="EMBL" id="CAG8753780.1"/>
    </source>
</evidence>
<feature type="non-terminal residue" evidence="2">
    <location>
        <position position="1"/>
    </location>
</feature>
<proteinExistence type="predicted"/>
<protein>
    <submittedName>
        <fullName evidence="2">13584_t:CDS:1</fullName>
    </submittedName>
</protein>
<accession>A0A9N9NQ92</accession>
<dbReference type="AlphaFoldDB" id="A0A9N9NQ92"/>
<gene>
    <name evidence="2" type="ORF">FCALED_LOCUS16469</name>
</gene>
<organism evidence="2 3">
    <name type="scientific">Funneliformis caledonium</name>
    <dbReference type="NCBI Taxonomy" id="1117310"/>
    <lineage>
        <taxon>Eukaryota</taxon>
        <taxon>Fungi</taxon>
        <taxon>Fungi incertae sedis</taxon>
        <taxon>Mucoromycota</taxon>
        <taxon>Glomeromycotina</taxon>
        <taxon>Glomeromycetes</taxon>
        <taxon>Glomerales</taxon>
        <taxon>Glomeraceae</taxon>
        <taxon>Funneliformis</taxon>
    </lineage>
</organism>
<feature type="region of interest" description="Disordered" evidence="1">
    <location>
        <begin position="154"/>
        <end position="173"/>
    </location>
</feature>
<sequence>NKEDSVNEDLVDEETDEEYMLNEDVPVDLFTVPNFDDFDDEPSLQTDNYDDSWILLWIFKYQRELYKLKDQPDDVQNKQARRKYKNSQRSELHPLKIDNRYYSPDDSKTDTEYQTSKRKLITKNLKWRSLTTQIFLREYIDKLFDETSKVLKKRKHSYSNQYASEKVPSNAPR</sequence>